<feature type="compositionally biased region" description="Basic residues" evidence="1">
    <location>
        <begin position="192"/>
        <end position="202"/>
    </location>
</feature>
<evidence type="ECO:0000256" key="1">
    <source>
        <dbReference type="SAM" id="MobiDB-lite"/>
    </source>
</evidence>
<feature type="region of interest" description="Disordered" evidence="1">
    <location>
        <begin position="45"/>
        <end position="66"/>
    </location>
</feature>
<evidence type="ECO:0000313" key="3">
    <source>
        <dbReference type="Proteomes" id="UP001215598"/>
    </source>
</evidence>
<name>A0AAD7H8D4_9AGAR</name>
<feature type="compositionally biased region" description="Acidic residues" evidence="1">
    <location>
        <begin position="149"/>
        <end position="186"/>
    </location>
</feature>
<proteinExistence type="predicted"/>
<keyword evidence="3" id="KW-1185">Reference proteome</keyword>
<feature type="region of interest" description="Disordered" evidence="1">
    <location>
        <begin position="137"/>
        <end position="202"/>
    </location>
</feature>
<feature type="compositionally biased region" description="Basic and acidic residues" evidence="1">
    <location>
        <begin position="138"/>
        <end position="148"/>
    </location>
</feature>
<dbReference type="EMBL" id="JARKIB010000317">
    <property type="protein sequence ID" value="KAJ7714918.1"/>
    <property type="molecule type" value="Genomic_DNA"/>
</dbReference>
<accession>A0AAD7H8D4</accession>
<dbReference type="AlphaFoldDB" id="A0AAD7H8D4"/>
<protein>
    <submittedName>
        <fullName evidence="2">Uncharacterized protein</fullName>
    </submittedName>
</protein>
<dbReference type="Proteomes" id="UP001215598">
    <property type="component" value="Unassembled WGS sequence"/>
</dbReference>
<reference evidence="2" key="1">
    <citation type="submission" date="2023-03" db="EMBL/GenBank/DDBJ databases">
        <title>Massive genome expansion in bonnet fungi (Mycena s.s.) driven by repeated elements and novel gene families across ecological guilds.</title>
        <authorList>
            <consortium name="Lawrence Berkeley National Laboratory"/>
            <person name="Harder C.B."/>
            <person name="Miyauchi S."/>
            <person name="Viragh M."/>
            <person name="Kuo A."/>
            <person name="Thoen E."/>
            <person name="Andreopoulos B."/>
            <person name="Lu D."/>
            <person name="Skrede I."/>
            <person name="Drula E."/>
            <person name="Henrissat B."/>
            <person name="Morin E."/>
            <person name="Kohler A."/>
            <person name="Barry K."/>
            <person name="LaButti K."/>
            <person name="Morin E."/>
            <person name="Salamov A."/>
            <person name="Lipzen A."/>
            <person name="Mereny Z."/>
            <person name="Hegedus B."/>
            <person name="Baldrian P."/>
            <person name="Stursova M."/>
            <person name="Weitz H."/>
            <person name="Taylor A."/>
            <person name="Grigoriev I.V."/>
            <person name="Nagy L.G."/>
            <person name="Martin F."/>
            <person name="Kauserud H."/>
        </authorList>
    </citation>
    <scope>NUCLEOTIDE SEQUENCE</scope>
    <source>
        <strain evidence="2">CBHHK182m</strain>
    </source>
</reference>
<dbReference type="SUPFAM" id="SSF53098">
    <property type="entry name" value="Ribonuclease H-like"/>
    <property type="match status" value="1"/>
</dbReference>
<evidence type="ECO:0000313" key="2">
    <source>
        <dbReference type="EMBL" id="KAJ7714918.1"/>
    </source>
</evidence>
<dbReference type="InterPro" id="IPR012337">
    <property type="entry name" value="RNaseH-like_sf"/>
</dbReference>
<organism evidence="2 3">
    <name type="scientific">Mycena metata</name>
    <dbReference type="NCBI Taxonomy" id="1033252"/>
    <lineage>
        <taxon>Eukaryota</taxon>
        <taxon>Fungi</taxon>
        <taxon>Dikarya</taxon>
        <taxon>Basidiomycota</taxon>
        <taxon>Agaricomycotina</taxon>
        <taxon>Agaricomycetes</taxon>
        <taxon>Agaricomycetidae</taxon>
        <taxon>Agaricales</taxon>
        <taxon>Marasmiineae</taxon>
        <taxon>Mycenaceae</taxon>
        <taxon>Mycena</taxon>
    </lineage>
</organism>
<gene>
    <name evidence="2" type="ORF">B0H16DRAFT_1701898</name>
</gene>
<comment type="caution">
    <text evidence="2">The sequence shown here is derived from an EMBL/GenBank/DDBJ whole genome shotgun (WGS) entry which is preliminary data.</text>
</comment>
<sequence>MPVKPKGLSVPEYFWISAGRHPKVWPDVADDSTCRPYAKHATLVVPDSGPGKKKKTVGSAADNASSNGPLNRTICKKCAKINPDTATARNIQIGCGGHVTHLIAQAILHALGMAPPPDVEDMYEQSPVAEMELMANEAKAEKEKKSAESGEDSDVEEVSGDDDASSSESDPDDDEEDWQDEDEDAPDSPSVPKKRPAKKKKARKFFTPVDKVHAVAVHILRSEVRRMKARRLIRRKVDKKSRHLVFIRSMKAFDAFVNELPTGLRGKAAQVALNRKKKWEMSSTDWEFIDKLVKALEVLKLATLEFSQKSVPTIAKVLPLYKLIEVKLTELAEAFLHPAVCLAYFQSPQ</sequence>